<dbReference type="InterPro" id="IPR039422">
    <property type="entry name" value="MarR/SlyA-like"/>
</dbReference>
<accession>A0ABV5ZNA4</accession>
<dbReference type="EMBL" id="JBHLZU010000001">
    <property type="protein sequence ID" value="MFB9902360.1"/>
    <property type="molecule type" value="Genomic_DNA"/>
</dbReference>
<dbReference type="SUPFAM" id="SSF46785">
    <property type="entry name" value="Winged helix' DNA-binding domain"/>
    <property type="match status" value="1"/>
</dbReference>
<comment type="caution">
    <text evidence="2">The sequence shown here is derived from an EMBL/GenBank/DDBJ whole genome shotgun (WGS) entry which is preliminary data.</text>
</comment>
<keyword evidence="3" id="KW-1185">Reference proteome</keyword>
<dbReference type="InterPro" id="IPR036388">
    <property type="entry name" value="WH-like_DNA-bd_sf"/>
</dbReference>
<reference evidence="2 3" key="1">
    <citation type="submission" date="2024-09" db="EMBL/GenBank/DDBJ databases">
        <authorList>
            <person name="Sun Q."/>
            <person name="Mori K."/>
        </authorList>
    </citation>
    <scope>NUCLEOTIDE SEQUENCE [LARGE SCALE GENOMIC DNA]</scope>
    <source>
        <strain evidence="2 3">TBRC 7907</strain>
    </source>
</reference>
<evidence type="ECO:0000313" key="2">
    <source>
        <dbReference type="EMBL" id="MFB9902360.1"/>
    </source>
</evidence>
<dbReference type="PANTHER" id="PTHR33164">
    <property type="entry name" value="TRANSCRIPTIONAL REGULATOR, MARR FAMILY"/>
    <property type="match status" value="1"/>
</dbReference>
<evidence type="ECO:0000313" key="3">
    <source>
        <dbReference type="Proteomes" id="UP001589693"/>
    </source>
</evidence>
<dbReference type="Pfam" id="PF12802">
    <property type="entry name" value="MarR_2"/>
    <property type="match status" value="1"/>
</dbReference>
<dbReference type="InterPro" id="IPR036390">
    <property type="entry name" value="WH_DNA-bd_sf"/>
</dbReference>
<sequence>MFAEEHDIALFFLGWRGFADAADAVLAESGLNRVHHRVLHLICHRPGVGVGELASVLGISRQALHRPLADLERRELVRRRTASHSARERVLTATTSGKALERAATRPQLRRLEDVVSTVGPEALAGWRQVMAALSPLSLENIA</sequence>
<dbReference type="Proteomes" id="UP001589693">
    <property type="component" value="Unassembled WGS sequence"/>
</dbReference>
<feature type="domain" description="HTH marR-type" evidence="1">
    <location>
        <begin position="1"/>
        <end position="136"/>
    </location>
</feature>
<dbReference type="SMART" id="SM00347">
    <property type="entry name" value="HTH_MARR"/>
    <property type="match status" value="1"/>
</dbReference>
<gene>
    <name evidence="2" type="ORF">ACFFQA_00280</name>
</gene>
<dbReference type="PANTHER" id="PTHR33164:SF44">
    <property type="entry name" value="TRANSCRIPTIONAL REGULATORY PROTEIN"/>
    <property type="match status" value="1"/>
</dbReference>
<dbReference type="RefSeq" id="WP_377849447.1">
    <property type="nucleotide sequence ID" value="NZ_JBHLZU010000001.1"/>
</dbReference>
<name>A0ABV5ZNA4_9PSEU</name>
<dbReference type="Gene3D" id="1.10.10.10">
    <property type="entry name" value="Winged helix-like DNA-binding domain superfamily/Winged helix DNA-binding domain"/>
    <property type="match status" value="1"/>
</dbReference>
<protein>
    <submittedName>
        <fullName evidence="2">MarR family winged helix-turn-helix transcriptional regulator</fullName>
    </submittedName>
</protein>
<proteinExistence type="predicted"/>
<dbReference type="InterPro" id="IPR000835">
    <property type="entry name" value="HTH_MarR-typ"/>
</dbReference>
<evidence type="ECO:0000259" key="1">
    <source>
        <dbReference type="PROSITE" id="PS50995"/>
    </source>
</evidence>
<dbReference type="PROSITE" id="PS50995">
    <property type="entry name" value="HTH_MARR_2"/>
    <property type="match status" value="1"/>
</dbReference>
<organism evidence="2 3">
    <name type="scientific">Allokutzneria oryzae</name>
    <dbReference type="NCBI Taxonomy" id="1378989"/>
    <lineage>
        <taxon>Bacteria</taxon>
        <taxon>Bacillati</taxon>
        <taxon>Actinomycetota</taxon>
        <taxon>Actinomycetes</taxon>
        <taxon>Pseudonocardiales</taxon>
        <taxon>Pseudonocardiaceae</taxon>
        <taxon>Allokutzneria</taxon>
    </lineage>
</organism>